<proteinExistence type="predicted"/>
<sequence length="34" mass="4013">MLAISRDRMGNVYIFGYFAFDTEILNSFGHLVQW</sequence>
<organism evidence="1">
    <name type="scientific">Rhizophora mucronata</name>
    <name type="common">Asiatic mangrove</name>
    <dbReference type="NCBI Taxonomy" id="61149"/>
    <lineage>
        <taxon>Eukaryota</taxon>
        <taxon>Viridiplantae</taxon>
        <taxon>Streptophyta</taxon>
        <taxon>Embryophyta</taxon>
        <taxon>Tracheophyta</taxon>
        <taxon>Spermatophyta</taxon>
        <taxon>Magnoliopsida</taxon>
        <taxon>eudicotyledons</taxon>
        <taxon>Gunneridae</taxon>
        <taxon>Pentapetalae</taxon>
        <taxon>rosids</taxon>
        <taxon>fabids</taxon>
        <taxon>Malpighiales</taxon>
        <taxon>Rhizophoraceae</taxon>
        <taxon>Rhizophora</taxon>
    </lineage>
</organism>
<reference evidence="1" key="1">
    <citation type="submission" date="2018-02" db="EMBL/GenBank/DDBJ databases">
        <title>Rhizophora mucronata_Transcriptome.</title>
        <authorList>
            <person name="Meera S.P."/>
            <person name="Sreeshan A."/>
            <person name="Augustine A."/>
        </authorList>
    </citation>
    <scope>NUCLEOTIDE SEQUENCE</scope>
    <source>
        <tissue evidence="1">Leaf</tissue>
    </source>
</reference>
<protein>
    <submittedName>
        <fullName evidence="1">Uncharacterized protein</fullName>
    </submittedName>
</protein>
<dbReference type="AlphaFoldDB" id="A0A2P2J4B1"/>
<accession>A0A2P2J4B1</accession>
<evidence type="ECO:0000313" key="1">
    <source>
        <dbReference type="EMBL" id="MBW88321.1"/>
    </source>
</evidence>
<dbReference type="EMBL" id="GGEC01007838">
    <property type="protein sequence ID" value="MBW88321.1"/>
    <property type="molecule type" value="Transcribed_RNA"/>
</dbReference>
<name>A0A2P2J4B1_RHIMU</name>